<evidence type="ECO:0000313" key="2">
    <source>
        <dbReference type="EMBL" id="AOV60754.1"/>
    </source>
</evidence>
<organism evidence="2 3">
    <name type="scientific">Synechococcus phage S-CAM9</name>
    <dbReference type="NCBI Taxonomy" id="1883369"/>
    <lineage>
        <taxon>Viruses</taxon>
        <taxon>Duplodnaviria</taxon>
        <taxon>Heunggongvirae</taxon>
        <taxon>Uroviricota</taxon>
        <taxon>Caudoviricetes</taxon>
        <taxon>Pantevenvirales</taxon>
        <taxon>Kyanoviridae</taxon>
        <taxon>Kanaloavirus</taxon>
        <taxon>Kanaloavirus scam9</taxon>
    </lineage>
</organism>
<reference evidence="3 4" key="1">
    <citation type="journal article" date="2016" name="Virology">
        <title>The genomic content and context of auxiliary metabolic genes in marine cyanomyoviruses.</title>
        <authorList>
            <person name="Crummett L.T."/>
            <person name="Puxty R.J."/>
            <person name="Weihe C."/>
            <person name="Marston M.F."/>
            <person name="Martiny J.B."/>
        </authorList>
    </citation>
    <scope>NUCLEOTIDE SEQUENCE [LARGE SCALE GENOMIC DNA]</scope>
    <source>
        <strain evidence="1">0908SB82</strain>
        <strain evidence="2">1109NB16</strain>
    </source>
</reference>
<gene>
    <name evidence="2" type="ORF">N161109_151</name>
    <name evidence="1" type="ORF">S820908_150</name>
</gene>
<dbReference type="EMBL" id="KU686205">
    <property type="protein sequence ID" value="AOV60525.1"/>
    <property type="molecule type" value="Genomic_DNA"/>
</dbReference>
<dbReference type="Proteomes" id="UP000241903">
    <property type="component" value="Segment"/>
</dbReference>
<sequence length="400" mass="45026">MAKNTHLEHLEDDILNQGKQGGFNAITFLRELGEMLSVSKSNVRVTTKWDGAPAIICGTDPVSKQFFVGTKSVFAKTAPKIIYSEADASRIYGDSQLAQKLKDSYKYLSKLKDRIPGVLQGDLLFTDDKDTRLVNNEQCVTFQPNTIVYAIPVSSDMGKRSLRAKLGIVFHTTYVGPTLDDLNAQFGADVSQLQGDPEVMVFSSDFRDVTGTASMTPIELQQFNLLVNRAEGSLKQASAFLDLLGDYGQSKFQMNKLFKQFFNSYIRQGKKITNAQLVVNDFNKYYSDLLTKEVQSKKTVATQDKYLKIKTEGLDFLKRNQKSVYFTVASYMNLIEAKNYVIRKLERVQEIGTFLRTDNGYKVTAPEGFVAIRSGNALKLVDRLEFSRANFTADKNWDKP</sequence>
<dbReference type="Pfam" id="PF19782">
    <property type="entry name" value="DUF6267"/>
    <property type="match status" value="1"/>
</dbReference>
<evidence type="ECO:0000313" key="3">
    <source>
        <dbReference type="Proteomes" id="UP000202784"/>
    </source>
</evidence>
<dbReference type="Proteomes" id="UP000202784">
    <property type="component" value="Segment"/>
</dbReference>
<keyword evidence="3" id="KW-1185">Reference proteome</keyword>
<dbReference type="EMBL" id="KU686206">
    <property type="protein sequence ID" value="AOV60754.1"/>
    <property type="molecule type" value="Genomic_DNA"/>
</dbReference>
<protein>
    <submittedName>
        <fullName evidence="2">Uncharacterized protein</fullName>
    </submittedName>
</protein>
<dbReference type="KEGG" id="vg:30307735"/>
<dbReference type="OrthoDB" id="7640at10239"/>
<accession>A0A1D8KQ94</accession>
<evidence type="ECO:0000313" key="1">
    <source>
        <dbReference type="EMBL" id="AOV60525.1"/>
    </source>
</evidence>
<dbReference type="RefSeq" id="YP_009322586.1">
    <property type="nucleotide sequence ID" value="NC_031922.1"/>
</dbReference>
<proteinExistence type="predicted"/>
<dbReference type="GeneID" id="30307735"/>
<evidence type="ECO:0000313" key="4">
    <source>
        <dbReference type="Proteomes" id="UP000241903"/>
    </source>
</evidence>
<dbReference type="InterPro" id="IPR046234">
    <property type="entry name" value="DUF6267"/>
</dbReference>
<name>A0A1D8KQ94_9CAUD</name>